<evidence type="ECO:0000313" key="1">
    <source>
        <dbReference type="EMBL" id="EJK59642.1"/>
    </source>
</evidence>
<reference evidence="1 2" key="1">
    <citation type="journal article" date="2012" name="Genome Biol.">
        <title>Genome and low-iron response of an oceanic diatom adapted to chronic iron limitation.</title>
        <authorList>
            <person name="Lommer M."/>
            <person name="Specht M."/>
            <person name="Roy A.S."/>
            <person name="Kraemer L."/>
            <person name="Andreson R."/>
            <person name="Gutowska M.A."/>
            <person name="Wolf J."/>
            <person name="Bergner S.V."/>
            <person name="Schilhabel M.B."/>
            <person name="Klostermeier U.C."/>
            <person name="Beiko R.G."/>
            <person name="Rosenstiel P."/>
            <person name="Hippler M."/>
            <person name="Laroche J."/>
        </authorList>
    </citation>
    <scope>NUCLEOTIDE SEQUENCE [LARGE SCALE GENOMIC DNA]</scope>
    <source>
        <strain evidence="1 2">CCMP1005</strain>
    </source>
</reference>
<sequence length="17" mass="2183">RTKEPRCLVKLRYFFIL</sequence>
<protein>
    <submittedName>
        <fullName evidence="1">Uncharacterized protein</fullName>
    </submittedName>
</protein>
<dbReference type="AlphaFoldDB" id="K0SMH0"/>
<comment type="caution">
    <text evidence="1">The sequence shown here is derived from an EMBL/GenBank/DDBJ whole genome shotgun (WGS) entry which is preliminary data.</text>
</comment>
<keyword evidence="2" id="KW-1185">Reference proteome</keyword>
<name>K0SMH0_THAOC</name>
<dbReference type="Proteomes" id="UP000266841">
    <property type="component" value="Unassembled WGS sequence"/>
</dbReference>
<organism evidence="1 2">
    <name type="scientific">Thalassiosira oceanica</name>
    <name type="common">Marine diatom</name>
    <dbReference type="NCBI Taxonomy" id="159749"/>
    <lineage>
        <taxon>Eukaryota</taxon>
        <taxon>Sar</taxon>
        <taxon>Stramenopiles</taxon>
        <taxon>Ochrophyta</taxon>
        <taxon>Bacillariophyta</taxon>
        <taxon>Coscinodiscophyceae</taxon>
        <taxon>Thalassiosirophycidae</taxon>
        <taxon>Thalassiosirales</taxon>
        <taxon>Thalassiosiraceae</taxon>
        <taxon>Thalassiosira</taxon>
    </lineage>
</organism>
<gene>
    <name evidence="1" type="ORF">THAOC_20100</name>
</gene>
<evidence type="ECO:0000313" key="2">
    <source>
        <dbReference type="Proteomes" id="UP000266841"/>
    </source>
</evidence>
<dbReference type="EMBL" id="AGNL01022586">
    <property type="protein sequence ID" value="EJK59642.1"/>
    <property type="molecule type" value="Genomic_DNA"/>
</dbReference>
<feature type="non-terminal residue" evidence="1">
    <location>
        <position position="1"/>
    </location>
</feature>
<proteinExistence type="predicted"/>
<accession>K0SMH0</accession>